<dbReference type="KEGG" id="ngl:RG1141_CH42560"/>
<dbReference type="EMBL" id="HG938355">
    <property type="protein sequence ID" value="CDN56569.1"/>
    <property type="molecule type" value="Genomic_DNA"/>
</dbReference>
<dbReference type="CDD" id="cd02224">
    <property type="entry name" value="cupin_SPO2919-like"/>
    <property type="match status" value="1"/>
</dbReference>
<organism evidence="3 4">
    <name type="scientific">Neorhizobium galegae bv. officinalis bv. officinalis str. HAMBI 1141</name>
    <dbReference type="NCBI Taxonomy" id="1028801"/>
    <lineage>
        <taxon>Bacteria</taxon>
        <taxon>Pseudomonadati</taxon>
        <taxon>Pseudomonadota</taxon>
        <taxon>Alphaproteobacteria</taxon>
        <taxon>Hyphomicrobiales</taxon>
        <taxon>Rhizobiaceae</taxon>
        <taxon>Rhizobium/Agrobacterium group</taxon>
        <taxon>Neorhizobium</taxon>
    </lineage>
</organism>
<dbReference type="PATRIC" id="fig|1028801.3.peg.4325"/>
<dbReference type="InterPro" id="IPR014710">
    <property type="entry name" value="RmlC-like_jellyroll"/>
</dbReference>
<dbReference type="RefSeq" id="WP_038547957.1">
    <property type="nucleotide sequence ID" value="NZ_HG938355.1"/>
</dbReference>
<accession>A0A068TEK9</accession>
<dbReference type="HOGENOM" id="CLU_135607_0_0_5"/>
<evidence type="ECO:0000256" key="1">
    <source>
        <dbReference type="ARBA" id="ARBA00022723"/>
    </source>
</evidence>
<dbReference type="PANTHER" id="PTHR35848">
    <property type="entry name" value="OXALATE-BINDING PROTEIN"/>
    <property type="match status" value="1"/>
</dbReference>
<evidence type="ECO:0000259" key="2">
    <source>
        <dbReference type="Pfam" id="PF07883"/>
    </source>
</evidence>
<protein>
    <submittedName>
        <fullName evidence="3">Cupin domain protein</fullName>
    </submittedName>
</protein>
<keyword evidence="1" id="KW-0479">Metal-binding</keyword>
<dbReference type="GO" id="GO:0046872">
    <property type="term" value="F:metal ion binding"/>
    <property type="evidence" value="ECO:0007669"/>
    <property type="project" value="UniProtKB-KW"/>
</dbReference>
<sequence>MTDPTRDGDRPSHIRHWTEVEKPQEKHYRGDDELMGFGAALARQFGLTRLGIHHHRLPPGRRTSFPHAEELEEEFIYVIEGNPEVWLDGEVYPLKPGDSVGFPAGTGIAHTFINNTDAEVRLLVIGEANKDENRLFYPKNLDLKAIRSDWWDDAPRRPLGDHDGMPDQVRVWKAGQKAAKETTGE</sequence>
<dbReference type="AlphaFoldDB" id="A0A068TEK9"/>
<evidence type="ECO:0000313" key="3">
    <source>
        <dbReference type="EMBL" id="CDN56569.1"/>
    </source>
</evidence>
<dbReference type="InterPro" id="IPR011051">
    <property type="entry name" value="RmlC_Cupin_sf"/>
</dbReference>
<proteinExistence type="predicted"/>
<evidence type="ECO:0000313" key="4">
    <source>
        <dbReference type="Proteomes" id="UP000028186"/>
    </source>
</evidence>
<dbReference type="Gene3D" id="2.60.120.10">
    <property type="entry name" value="Jelly Rolls"/>
    <property type="match status" value="1"/>
</dbReference>
<name>A0A068TEK9_NEOGA</name>
<gene>
    <name evidence="3" type="ORF">RG1141_CH42560</name>
</gene>
<dbReference type="SUPFAM" id="SSF51182">
    <property type="entry name" value="RmlC-like cupins"/>
    <property type="match status" value="1"/>
</dbReference>
<dbReference type="Proteomes" id="UP000028186">
    <property type="component" value="Chromosome I"/>
</dbReference>
<dbReference type="InterPro" id="IPR013096">
    <property type="entry name" value="Cupin_2"/>
</dbReference>
<dbReference type="Pfam" id="PF07883">
    <property type="entry name" value="Cupin_2"/>
    <property type="match status" value="1"/>
</dbReference>
<feature type="domain" description="Cupin type-2" evidence="2">
    <location>
        <begin position="55"/>
        <end position="125"/>
    </location>
</feature>
<dbReference type="PANTHER" id="PTHR35848:SF9">
    <property type="entry name" value="SLL1358 PROTEIN"/>
    <property type="match status" value="1"/>
</dbReference>
<dbReference type="InterPro" id="IPR051610">
    <property type="entry name" value="GPI/OXD"/>
</dbReference>
<dbReference type="eggNOG" id="COG3837">
    <property type="taxonomic scope" value="Bacteria"/>
</dbReference>
<reference evidence="4" key="1">
    <citation type="journal article" date="2014" name="BMC Genomics">
        <title>Genome sequencing of two Neorhizobium galegae strains reveals a noeT gene responsible for the unusual acetylation of the nodulation factors.</title>
        <authorList>
            <person name="Osterman J."/>
            <person name="Marsh J."/>
            <person name="Laine P.K."/>
            <person name="Zeng Z."/>
            <person name="Alatalo E."/>
            <person name="Sullivan J.T."/>
            <person name="Young J.P."/>
            <person name="Thomas-Oates J."/>
            <person name="Paulin L."/>
            <person name="Lindstrom K."/>
        </authorList>
    </citation>
    <scope>NUCLEOTIDE SEQUENCE [LARGE SCALE GENOMIC DNA]</scope>
    <source>
        <strain evidence="4">HAMBI 1141</strain>
    </source>
</reference>